<keyword evidence="1" id="KW-0677">Repeat</keyword>
<dbReference type="EMBL" id="BSYO01000023">
    <property type="protein sequence ID" value="GMH21834.1"/>
    <property type="molecule type" value="Genomic_DNA"/>
</dbReference>
<dbReference type="Gene3D" id="2.20.110.10">
    <property type="entry name" value="Histone H3 K4-specific methyltransferase SET7/9 N-terminal domain"/>
    <property type="match status" value="3"/>
</dbReference>
<dbReference type="SMART" id="SM00698">
    <property type="entry name" value="MORN"/>
    <property type="match status" value="6"/>
</dbReference>
<dbReference type="PANTHER" id="PTHR23084">
    <property type="entry name" value="PHOSPHATIDYLINOSITOL-4-PHOSPHATE 5-KINASE RELATED"/>
    <property type="match status" value="1"/>
</dbReference>
<evidence type="ECO:0000256" key="1">
    <source>
        <dbReference type="ARBA" id="ARBA00022737"/>
    </source>
</evidence>
<dbReference type="PANTHER" id="PTHR23084:SF176">
    <property type="entry name" value="HISTONE H3 K4-SPECIFIC METHYLTRANSFERASE SET7_9 FAMILY PROTEIN"/>
    <property type="match status" value="1"/>
</dbReference>
<feature type="transmembrane region" description="Helical" evidence="3">
    <location>
        <begin position="102"/>
        <end position="119"/>
    </location>
</feature>
<feature type="transmembrane region" description="Helical" evidence="3">
    <location>
        <begin position="77"/>
        <end position="96"/>
    </location>
</feature>
<dbReference type="FunFam" id="2.20.110.10:FF:000002">
    <property type="entry name" value="Phosphatidylinositol 4-phosphate 5-kinase 8"/>
    <property type="match status" value="1"/>
</dbReference>
<sequence length="430" mass="47724">MSSSVKNPATKMVGKSKLKRTQSSLVRSSPTSRSYFQGLSSIADVDLEAGTASIPVDDHREEPKKPAISRPISFRPVPALTAAALALFILFCYFRTCEISTFEKFLLALIFTAVSLLLTDKNKRFLPRLVSLLPKSVSLLKKFYNDGAKKLGFSKNPPRERLKVYIGDAPGTESEELLKMTRKEGAEYYYDGDSYEGGYHKGKYSGSGVYSFNKNGRYEGDWVDGKFDGYGIDFYRGGSEYRGEFRKGLRHGFGVFRSHLGYSYSGEWSHGRCHGVGIQGYRDGTFFVGQFKDGVRHGLGCQTFRNGDRFAGEYFLGVLHGYGFYYYVNGHYYEGSMYEGFRYGYGSYNVGNGETLNGYWNYGMLQTMLTLSTDSVVQAVEKGRKTAEDAMQQRSVDEQVNDAVAAANRAAAAARAAAVKASRKSSGGKV</sequence>
<feature type="region of interest" description="Disordered" evidence="2">
    <location>
        <begin position="1"/>
        <end position="33"/>
    </location>
</feature>
<feature type="compositionally biased region" description="Low complexity" evidence="2">
    <location>
        <begin position="23"/>
        <end position="33"/>
    </location>
</feature>
<gene>
    <name evidence="4" type="ORF">Nepgr_023677</name>
</gene>
<evidence type="ECO:0000313" key="4">
    <source>
        <dbReference type="EMBL" id="GMH21834.1"/>
    </source>
</evidence>
<keyword evidence="3" id="KW-0812">Transmembrane</keyword>
<accession>A0AAD3T383</accession>
<dbReference type="GO" id="GO:0016020">
    <property type="term" value="C:membrane"/>
    <property type="evidence" value="ECO:0007669"/>
    <property type="project" value="UniProtKB-ARBA"/>
</dbReference>
<evidence type="ECO:0000256" key="3">
    <source>
        <dbReference type="SAM" id="Phobius"/>
    </source>
</evidence>
<comment type="caution">
    <text evidence="4">The sequence shown here is derived from an EMBL/GenBank/DDBJ whole genome shotgun (WGS) entry which is preliminary data.</text>
</comment>
<keyword evidence="3" id="KW-0472">Membrane</keyword>
<dbReference type="AlphaFoldDB" id="A0AAD3T383"/>
<protein>
    <submittedName>
        <fullName evidence="4">Uncharacterized protein</fullName>
    </submittedName>
</protein>
<evidence type="ECO:0000313" key="5">
    <source>
        <dbReference type="Proteomes" id="UP001279734"/>
    </source>
</evidence>
<dbReference type="InterPro" id="IPR003409">
    <property type="entry name" value="MORN"/>
</dbReference>
<dbReference type="Proteomes" id="UP001279734">
    <property type="component" value="Unassembled WGS sequence"/>
</dbReference>
<keyword evidence="3" id="KW-1133">Transmembrane helix</keyword>
<evidence type="ECO:0000256" key="2">
    <source>
        <dbReference type="SAM" id="MobiDB-lite"/>
    </source>
</evidence>
<dbReference type="Pfam" id="PF02493">
    <property type="entry name" value="MORN"/>
    <property type="match status" value="6"/>
</dbReference>
<organism evidence="4 5">
    <name type="scientific">Nepenthes gracilis</name>
    <name type="common">Slender pitcher plant</name>
    <dbReference type="NCBI Taxonomy" id="150966"/>
    <lineage>
        <taxon>Eukaryota</taxon>
        <taxon>Viridiplantae</taxon>
        <taxon>Streptophyta</taxon>
        <taxon>Embryophyta</taxon>
        <taxon>Tracheophyta</taxon>
        <taxon>Spermatophyta</taxon>
        <taxon>Magnoliopsida</taxon>
        <taxon>eudicotyledons</taxon>
        <taxon>Gunneridae</taxon>
        <taxon>Pentapetalae</taxon>
        <taxon>Caryophyllales</taxon>
        <taxon>Nepenthaceae</taxon>
        <taxon>Nepenthes</taxon>
    </lineage>
</organism>
<keyword evidence="5" id="KW-1185">Reference proteome</keyword>
<name>A0AAD3T383_NEPGR</name>
<proteinExistence type="predicted"/>
<reference evidence="4" key="1">
    <citation type="submission" date="2023-05" db="EMBL/GenBank/DDBJ databases">
        <title>Nepenthes gracilis genome sequencing.</title>
        <authorList>
            <person name="Fukushima K."/>
        </authorList>
    </citation>
    <scope>NUCLEOTIDE SEQUENCE</scope>
    <source>
        <strain evidence="4">SING2019-196</strain>
    </source>
</reference>
<dbReference type="SUPFAM" id="SSF82185">
    <property type="entry name" value="Histone H3 K4-specific methyltransferase SET7/9 N-terminal domain"/>
    <property type="match status" value="1"/>
</dbReference>